<dbReference type="OrthoDB" id="3357271at2759"/>
<feature type="region of interest" description="Disordered" evidence="1">
    <location>
        <begin position="1"/>
        <end position="230"/>
    </location>
</feature>
<feature type="domain" description="BBC1/AIM3 cysteine proteinase-fold" evidence="2">
    <location>
        <begin position="475"/>
        <end position="644"/>
    </location>
</feature>
<dbReference type="Gene3D" id="3.90.1720.60">
    <property type="match status" value="1"/>
</dbReference>
<dbReference type="PANTHER" id="PTHR45691">
    <property type="entry name" value="PROTEIN DIAPHANOUS"/>
    <property type="match status" value="1"/>
</dbReference>
<keyword evidence="4" id="KW-1185">Reference proteome</keyword>
<dbReference type="GO" id="GO:0005884">
    <property type="term" value="C:actin filament"/>
    <property type="evidence" value="ECO:0007669"/>
    <property type="project" value="TreeGrafter"/>
</dbReference>
<dbReference type="EMBL" id="VXIS01000113">
    <property type="protein sequence ID" value="KAA8903982.1"/>
    <property type="molecule type" value="Genomic_DNA"/>
</dbReference>
<evidence type="ECO:0000313" key="4">
    <source>
        <dbReference type="Proteomes" id="UP000326924"/>
    </source>
</evidence>
<reference evidence="3 4" key="1">
    <citation type="submission" date="2019-09" db="EMBL/GenBank/DDBJ databases">
        <title>Draft genome of the ectomycorrhizal ascomycete Sphaerosporella brunnea.</title>
        <authorList>
            <consortium name="DOE Joint Genome Institute"/>
            <person name="Benucci G.M."/>
            <person name="Marozzi G."/>
            <person name="Antonielli L."/>
            <person name="Sanchez S."/>
            <person name="Marco P."/>
            <person name="Wang X."/>
            <person name="Falini L.B."/>
            <person name="Barry K."/>
            <person name="Haridas S."/>
            <person name="Lipzen A."/>
            <person name="Labutti K."/>
            <person name="Grigoriev I.V."/>
            <person name="Murat C."/>
            <person name="Martin F."/>
            <person name="Albertini E."/>
            <person name="Donnini D."/>
            <person name="Bonito G."/>
        </authorList>
    </citation>
    <scope>NUCLEOTIDE SEQUENCE [LARGE SCALE GENOMIC DNA]</scope>
    <source>
        <strain evidence="3 4">Sb_GMNB300</strain>
    </source>
</reference>
<feature type="compositionally biased region" description="Pro residues" evidence="1">
    <location>
        <begin position="301"/>
        <end position="317"/>
    </location>
</feature>
<protein>
    <submittedName>
        <fullName evidence="3">Putative altered inheritance of mitochondria protein 3</fullName>
    </submittedName>
</protein>
<dbReference type="Pfam" id="PF25459">
    <property type="entry name" value="AIM3_BBC1_C"/>
    <property type="match status" value="1"/>
</dbReference>
<dbReference type="InParanoid" id="A0A5J5ETZ7"/>
<evidence type="ECO:0000313" key="3">
    <source>
        <dbReference type="EMBL" id="KAA8903982.1"/>
    </source>
</evidence>
<proteinExistence type="predicted"/>
<dbReference type="GO" id="GO:0030041">
    <property type="term" value="P:actin filament polymerization"/>
    <property type="evidence" value="ECO:0007669"/>
    <property type="project" value="TreeGrafter"/>
</dbReference>
<accession>A0A5J5ETZ7</accession>
<feature type="compositionally biased region" description="Low complexity" evidence="1">
    <location>
        <begin position="161"/>
        <end position="179"/>
    </location>
</feature>
<gene>
    <name evidence="3" type="ORF">FN846DRAFT_45926</name>
</gene>
<dbReference type="InterPro" id="IPR051412">
    <property type="entry name" value="Formin_Homology_Diaphanous_sf"/>
</dbReference>
<feature type="compositionally biased region" description="Pro residues" evidence="1">
    <location>
        <begin position="197"/>
        <end position="206"/>
    </location>
</feature>
<dbReference type="Proteomes" id="UP000326924">
    <property type="component" value="Unassembled WGS sequence"/>
</dbReference>
<name>A0A5J5ETZ7_9PEZI</name>
<comment type="caution">
    <text evidence="3">The sequence shown here is derived from an EMBL/GenBank/DDBJ whole genome shotgun (WGS) entry which is preliminary data.</text>
</comment>
<feature type="compositionally biased region" description="Polar residues" evidence="1">
    <location>
        <begin position="208"/>
        <end position="230"/>
    </location>
</feature>
<feature type="compositionally biased region" description="Pro residues" evidence="1">
    <location>
        <begin position="327"/>
        <end position="364"/>
    </location>
</feature>
<dbReference type="AlphaFoldDB" id="A0A5J5ETZ7"/>
<organism evidence="3 4">
    <name type="scientific">Sphaerosporella brunnea</name>
    <dbReference type="NCBI Taxonomy" id="1250544"/>
    <lineage>
        <taxon>Eukaryota</taxon>
        <taxon>Fungi</taxon>
        <taxon>Dikarya</taxon>
        <taxon>Ascomycota</taxon>
        <taxon>Pezizomycotina</taxon>
        <taxon>Pezizomycetes</taxon>
        <taxon>Pezizales</taxon>
        <taxon>Pyronemataceae</taxon>
        <taxon>Sphaerosporella</taxon>
    </lineage>
</organism>
<feature type="compositionally biased region" description="Polar residues" evidence="1">
    <location>
        <begin position="1"/>
        <end position="13"/>
    </location>
</feature>
<dbReference type="InterPro" id="IPR057402">
    <property type="entry name" value="AIM3_BBC1_C"/>
</dbReference>
<evidence type="ECO:0000259" key="2">
    <source>
        <dbReference type="Pfam" id="PF25459"/>
    </source>
</evidence>
<dbReference type="PANTHER" id="PTHR45691:SF6">
    <property type="entry name" value="PROTEIN DIAPHANOUS"/>
    <property type="match status" value="1"/>
</dbReference>
<evidence type="ECO:0000256" key="1">
    <source>
        <dbReference type="SAM" id="MobiDB-lite"/>
    </source>
</evidence>
<sequence length="657" mass="69712">MDRLKSMSSSVTSRIPGREPKTSYTGYSDSRTPPPRSSTQDTGLGGKLSGLVHRVSGGGNADEERVARPVSALRDPSTFAPPPKHRAAYGDEVARASIHAVSPHTTGSSAPPQIPQRRATVVEGGRAPPPVPPRLPPRRGTGGSESLPAPTEVTQEDLEQRGGISSGAAGALGRLGRAGVSIPAFGSTGSANDPTTRTPPPPPPGNRPSISSLGNRFLTSSNPSAPATGTTFAEKQHALQTANALYKDPSKVSFSDAKAAASTARNFQQRHGEQVAEGVRVGNAIGNKFGVIPTTANVAAPPTPPVNARYQPPPPPSRLSSTAPLTKKPPPPLPPKKKPPPPVPSAGRPPPPPVPLASRPPPIPCRSSPALGCPSTYVTSLPNSGLPAAAIAEIPDDLELSLETPWFTTSPLRLPQSIDRNPCKALRYSSSWMRSPSGRTRHTLIISLLWTENLSSTKIRLTWDQSAPVHTIKAEQKHFPPPEPLTAQLLGQMTLRSAEIVQFCEERLGKQVGDGECWTLAFEALSNTPGMLSSQQATHGACIFSHFPPQAPLETQGADIHPGDILQFSKAYWDLGGGSWKAAGDPDHTAVVTAAHRERGEWRIQVLEQNVGGVKTVHRGEYCIGEGSGMARGSIRVFRPIEERPGWGCLEPEWEEE</sequence>
<feature type="region of interest" description="Disordered" evidence="1">
    <location>
        <begin position="296"/>
        <end position="367"/>
    </location>
</feature>